<dbReference type="PROSITE" id="PS51253">
    <property type="entry name" value="HTH_CENPB"/>
    <property type="match status" value="1"/>
</dbReference>
<dbReference type="GO" id="GO:0003677">
    <property type="term" value="F:DNA binding"/>
    <property type="evidence" value="ECO:0007669"/>
    <property type="project" value="UniProtKB-KW"/>
</dbReference>
<dbReference type="Proteomes" id="UP000499080">
    <property type="component" value="Unassembled WGS sequence"/>
</dbReference>
<name>A0A4Y2ENR8_ARAVE</name>
<evidence type="ECO:0000256" key="2">
    <source>
        <dbReference type="ARBA" id="ARBA00023125"/>
    </source>
</evidence>
<dbReference type="OrthoDB" id="6431703at2759"/>
<dbReference type="SUPFAM" id="SSF46689">
    <property type="entry name" value="Homeodomain-like"/>
    <property type="match status" value="1"/>
</dbReference>
<keyword evidence="2" id="KW-0238">DNA-binding</keyword>
<dbReference type="Pfam" id="PF03221">
    <property type="entry name" value="HTH_Tnp_Tc5"/>
    <property type="match status" value="1"/>
</dbReference>
<protein>
    <submittedName>
        <fullName evidence="4">Tigger transposable element-derived protein 4</fullName>
    </submittedName>
</protein>
<evidence type="ECO:0000259" key="3">
    <source>
        <dbReference type="PROSITE" id="PS51253"/>
    </source>
</evidence>
<dbReference type="PANTHER" id="PTHR19303:SF73">
    <property type="entry name" value="PROTEIN PDC2"/>
    <property type="match status" value="1"/>
</dbReference>
<reference evidence="4 5" key="1">
    <citation type="journal article" date="2019" name="Sci. Rep.">
        <title>Orb-weaving spider Araneus ventricosus genome elucidates the spidroin gene catalogue.</title>
        <authorList>
            <person name="Kono N."/>
            <person name="Nakamura H."/>
            <person name="Ohtoshi R."/>
            <person name="Moran D.A.P."/>
            <person name="Shinohara A."/>
            <person name="Yoshida Y."/>
            <person name="Fujiwara M."/>
            <person name="Mori M."/>
            <person name="Tomita M."/>
            <person name="Arakawa K."/>
        </authorList>
    </citation>
    <scope>NUCLEOTIDE SEQUENCE [LARGE SCALE GENOMIC DNA]</scope>
</reference>
<keyword evidence="5" id="KW-1185">Reference proteome</keyword>
<evidence type="ECO:0000256" key="1">
    <source>
        <dbReference type="ARBA" id="ARBA00004123"/>
    </source>
</evidence>
<dbReference type="InterPro" id="IPR009057">
    <property type="entry name" value="Homeodomain-like_sf"/>
</dbReference>
<dbReference type="PANTHER" id="PTHR19303">
    <property type="entry name" value="TRANSPOSON"/>
    <property type="match status" value="1"/>
</dbReference>
<comment type="caution">
    <text evidence="4">The sequence shown here is derived from an EMBL/GenBank/DDBJ whole genome shotgun (WGS) entry which is preliminary data.</text>
</comment>
<dbReference type="Gene3D" id="1.10.10.60">
    <property type="entry name" value="Homeodomain-like"/>
    <property type="match status" value="1"/>
</dbReference>
<feature type="domain" description="HTH CENPB-type" evidence="3">
    <location>
        <begin position="1"/>
        <end position="68"/>
    </location>
</feature>
<dbReference type="EMBL" id="BGPR01000662">
    <property type="protein sequence ID" value="GBM30501.1"/>
    <property type="molecule type" value="Genomic_DNA"/>
</dbReference>
<sequence length="125" mass="14351">MRKSKFDEIEEVLVRWLKDARSQNVPISSLILKEKAMEIAEELNIEDFGGSNGWLERFKDRHCLSFKTICGEAATVEGESIENWKNSVLKDILSRFDASNVFNLDETGLFYCLLPDKTLSFKGKK</sequence>
<dbReference type="SMART" id="SM00674">
    <property type="entry name" value="CENPB"/>
    <property type="match status" value="1"/>
</dbReference>
<proteinExistence type="predicted"/>
<evidence type="ECO:0000313" key="4">
    <source>
        <dbReference type="EMBL" id="GBM30501.1"/>
    </source>
</evidence>
<dbReference type="InterPro" id="IPR006600">
    <property type="entry name" value="HTH_CenpB_DNA-bd_dom"/>
</dbReference>
<gene>
    <name evidence="4" type="primary">TIGD4_50</name>
    <name evidence="4" type="ORF">AVEN_156258_1</name>
</gene>
<dbReference type="AlphaFoldDB" id="A0A4Y2ENR8"/>
<accession>A0A4Y2ENR8</accession>
<dbReference type="GO" id="GO:0005634">
    <property type="term" value="C:nucleus"/>
    <property type="evidence" value="ECO:0007669"/>
    <property type="project" value="UniProtKB-SubCell"/>
</dbReference>
<dbReference type="InterPro" id="IPR050863">
    <property type="entry name" value="CenT-Element_Derived"/>
</dbReference>
<evidence type="ECO:0000313" key="5">
    <source>
        <dbReference type="Proteomes" id="UP000499080"/>
    </source>
</evidence>
<organism evidence="4 5">
    <name type="scientific">Araneus ventricosus</name>
    <name type="common">Orbweaver spider</name>
    <name type="synonym">Epeira ventricosa</name>
    <dbReference type="NCBI Taxonomy" id="182803"/>
    <lineage>
        <taxon>Eukaryota</taxon>
        <taxon>Metazoa</taxon>
        <taxon>Ecdysozoa</taxon>
        <taxon>Arthropoda</taxon>
        <taxon>Chelicerata</taxon>
        <taxon>Arachnida</taxon>
        <taxon>Araneae</taxon>
        <taxon>Araneomorphae</taxon>
        <taxon>Entelegynae</taxon>
        <taxon>Araneoidea</taxon>
        <taxon>Araneidae</taxon>
        <taxon>Araneus</taxon>
    </lineage>
</organism>
<comment type="subcellular location">
    <subcellularLocation>
        <location evidence="1">Nucleus</location>
    </subcellularLocation>
</comment>